<keyword evidence="1" id="KW-1133">Transmembrane helix</keyword>
<feature type="transmembrane region" description="Helical" evidence="1">
    <location>
        <begin position="655"/>
        <end position="677"/>
    </location>
</feature>
<sequence>KWKDKFDKFTLDDANIIQKCDHLVLWIYNKIIGCGSDNYCISWYYGLLEKFWFESVCCNQEVKDKDKKICKNKIKKKFNFGCIKEKRDSYDFFEYYEHVNDILSPGDQIKGKYCEYIKYILKLYHEYEKELGLYKKTIDKDNTLSLLKENCNIDDSSIKAPQSFDNLNSLRGNHEKKLTKHAVPPSYGKYNQTIKNEYKIIIKELPSFKIYDVLSKDASGSEYECNNFGNLKDDKDQIKDICKKMKRNIKTLQINSEMNSLSHRDRCTYLNFWIYGEIKNIEFNKDLIKDDFNKNYKLNNQTYSTPESVKYNPCFFNYDCTFSECREMKHLFEYFKNYNEIIKKIDCNERQQDKYYNYLKYMSYIYNKHKYEEECCSWGATLCSDYFLECDEYYDPRKLISAIESHDQEECKKIKNSPIANKSEETYNINPKEENNMFIKYFTCSYVTDSILKEKRLSCQQPNFSAHLNDKLSARRNVIKRQNNTSGLDGKKITINGKTINVLLISDPDAKITGEDSAGNSKPDYLYTLFPEIMGTARKSYVKEAAEACKNGEIKEEMKEYCRKSERYKKIINLSNSQPKKVTLEKDIENWEDIVIPTDPLFINELLQNSEQNNKIINSLNSQSAKPTEVRDIENLEDNVIPADTSFPNDILQKLPFRIGVVCLATLGTIIVFFMYYKV</sequence>
<keyword evidence="3" id="KW-1185">Reference proteome</keyword>
<dbReference type="OMA" id="FNECREM"/>
<evidence type="ECO:0000256" key="1">
    <source>
        <dbReference type="SAM" id="Phobius"/>
    </source>
</evidence>
<keyword evidence="1" id="KW-0472">Membrane</keyword>
<dbReference type="AlphaFoldDB" id="K6V033"/>
<reference evidence="2 3" key="1">
    <citation type="journal article" date="2012" name="Nat. Genet.">
        <title>Plasmodium cynomolgi genome sequences provide insight into Plasmodium vivax and the monkey malaria clade.</title>
        <authorList>
            <person name="Tachibana S."/>
            <person name="Sullivan S.A."/>
            <person name="Kawai S."/>
            <person name="Nakamura S."/>
            <person name="Kim H.R."/>
            <person name="Goto N."/>
            <person name="Arisue N."/>
            <person name="Palacpac N.M.Q."/>
            <person name="Honma H."/>
            <person name="Yagi M."/>
            <person name="Tougan T."/>
            <person name="Katakai Y."/>
            <person name="Kaneko O."/>
            <person name="Mita T."/>
            <person name="Kita K."/>
            <person name="Yasutomi Y."/>
            <person name="Sutton P.L."/>
            <person name="Shakhbatyan R."/>
            <person name="Horii T."/>
            <person name="Yasunaga T."/>
            <person name="Barnwell J.W."/>
            <person name="Escalante A.A."/>
            <person name="Carlton J.M."/>
            <person name="Tanabe K."/>
        </authorList>
    </citation>
    <scope>NUCLEOTIDE SEQUENCE [LARGE SCALE GENOMIC DNA]</scope>
    <source>
        <strain evidence="2 3">B</strain>
    </source>
</reference>
<dbReference type="InterPro" id="IPR008780">
    <property type="entry name" value="Plasmodium_Vir"/>
</dbReference>
<evidence type="ECO:0000313" key="2">
    <source>
        <dbReference type="EMBL" id="GAB69629.1"/>
    </source>
</evidence>
<organism evidence="2 3">
    <name type="scientific">Plasmodium cynomolgi (strain B)</name>
    <dbReference type="NCBI Taxonomy" id="1120755"/>
    <lineage>
        <taxon>Eukaryota</taxon>
        <taxon>Sar</taxon>
        <taxon>Alveolata</taxon>
        <taxon>Apicomplexa</taxon>
        <taxon>Aconoidasida</taxon>
        <taxon>Haemosporida</taxon>
        <taxon>Plasmodiidae</taxon>
        <taxon>Plasmodium</taxon>
        <taxon>Plasmodium (Plasmodium)</taxon>
    </lineage>
</organism>
<dbReference type="Pfam" id="PF05795">
    <property type="entry name" value="Plasmodium_Vir"/>
    <property type="match status" value="1"/>
</dbReference>
<keyword evidence="1" id="KW-0812">Transmembrane</keyword>
<dbReference type="Proteomes" id="UP000006319">
    <property type="component" value="Unassembled WGS sequence"/>
</dbReference>
<gene>
    <name evidence="2" type="ORF">PCYB_003780</name>
</gene>
<feature type="non-terminal residue" evidence="2">
    <location>
        <position position="679"/>
    </location>
</feature>
<dbReference type="EMBL" id="DF157460">
    <property type="protein sequence ID" value="GAB69629.1"/>
    <property type="molecule type" value="Genomic_DNA"/>
</dbReference>
<protein>
    <submittedName>
        <fullName evidence="2">CYIR protein</fullName>
    </submittedName>
</protein>
<dbReference type="KEGG" id="pcy:PCYB_003780"/>
<dbReference type="OrthoDB" id="389242at2759"/>
<proteinExistence type="predicted"/>
<dbReference type="VEuPathDB" id="PlasmoDB:PCYB_003780"/>
<accession>K6V033</accession>
<feature type="non-terminal residue" evidence="2">
    <location>
        <position position="1"/>
    </location>
</feature>
<dbReference type="RefSeq" id="XP_004227847.1">
    <property type="nucleotide sequence ID" value="XM_004227799.1"/>
</dbReference>
<evidence type="ECO:0000313" key="3">
    <source>
        <dbReference type="Proteomes" id="UP000006319"/>
    </source>
</evidence>
<name>K6V033_PLACD</name>
<dbReference type="GeneID" id="14696171"/>